<keyword evidence="2" id="KW-1185">Reference proteome</keyword>
<evidence type="ECO:0000313" key="2">
    <source>
        <dbReference type="Proteomes" id="UP001303473"/>
    </source>
</evidence>
<organism evidence="1 2">
    <name type="scientific">Diplogelasinospora grovesii</name>
    <dbReference type="NCBI Taxonomy" id="303347"/>
    <lineage>
        <taxon>Eukaryota</taxon>
        <taxon>Fungi</taxon>
        <taxon>Dikarya</taxon>
        <taxon>Ascomycota</taxon>
        <taxon>Pezizomycotina</taxon>
        <taxon>Sordariomycetes</taxon>
        <taxon>Sordariomycetidae</taxon>
        <taxon>Sordariales</taxon>
        <taxon>Diplogelasinosporaceae</taxon>
        <taxon>Diplogelasinospora</taxon>
    </lineage>
</organism>
<sequence length="208" mass="23775">MATFDRSILAYVPSLEAAHALVTNNPKFDSFLSEFQTVAAQHQKDDIYRVTLVHRHTEVALDHRIMDFKQTLQTFPLHDSAQDIHGYPIRPKSLVLHEGQWKPYEYEFGASDDSSDSTFLARVQEMIKHHGLEYVGLRRYSPTDPEELEITASGGISVKVPWNSLLETKFSYQQLVWAFPSGQPKNYRCSCRDTGSSTNPNHNHINQP</sequence>
<dbReference type="EMBL" id="MU853955">
    <property type="protein sequence ID" value="KAK3934867.1"/>
    <property type="molecule type" value="Genomic_DNA"/>
</dbReference>
<comment type="caution">
    <text evidence="1">The sequence shown here is derived from an EMBL/GenBank/DDBJ whole genome shotgun (WGS) entry which is preliminary data.</text>
</comment>
<protein>
    <submittedName>
        <fullName evidence="1">Uncharacterized protein</fullName>
    </submittedName>
</protein>
<gene>
    <name evidence="1" type="ORF">QBC46DRAFT_272969</name>
</gene>
<name>A0AAN6MWP5_9PEZI</name>
<proteinExistence type="predicted"/>
<dbReference type="AlphaFoldDB" id="A0AAN6MWP5"/>
<evidence type="ECO:0000313" key="1">
    <source>
        <dbReference type="EMBL" id="KAK3934867.1"/>
    </source>
</evidence>
<reference evidence="2" key="1">
    <citation type="journal article" date="2023" name="Mol. Phylogenet. Evol.">
        <title>Genome-scale phylogeny and comparative genomics of the fungal order Sordariales.</title>
        <authorList>
            <person name="Hensen N."/>
            <person name="Bonometti L."/>
            <person name="Westerberg I."/>
            <person name="Brannstrom I.O."/>
            <person name="Guillou S."/>
            <person name="Cros-Aarteil S."/>
            <person name="Calhoun S."/>
            <person name="Haridas S."/>
            <person name="Kuo A."/>
            <person name="Mondo S."/>
            <person name="Pangilinan J."/>
            <person name="Riley R."/>
            <person name="LaButti K."/>
            <person name="Andreopoulos B."/>
            <person name="Lipzen A."/>
            <person name="Chen C."/>
            <person name="Yan M."/>
            <person name="Daum C."/>
            <person name="Ng V."/>
            <person name="Clum A."/>
            <person name="Steindorff A."/>
            <person name="Ohm R.A."/>
            <person name="Martin F."/>
            <person name="Silar P."/>
            <person name="Natvig D.O."/>
            <person name="Lalanne C."/>
            <person name="Gautier V."/>
            <person name="Ament-Velasquez S.L."/>
            <person name="Kruys A."/>
            <person name="Hutchinson M.I."/>
            <person name="Powell A.J."/>
            <person name="Barry K."/>
            <person name="Miller A.N."/>
            <person name="Grigoriev I.V."/>
            <person name="Debuchy R."/>
            <person name="Gladieux P."/>
            <person name="Hiltunen Thoren M."/>
            <person name="Johannesson H."/>
        </authorList>
    </citation>
    <scope>NUCLEOTIDE SEQUENCE [LARGE SCALE GENOMIC DNA]</scope>
    <source>
        <strain evidence="2">CBS 340.73</strain>
    </source>
</reference>
<accession>A0AAN6MWP5</accession>
<dbReference type="Proteomes" id="UP001303473">
    <property type="component" value="Unassembled WGS sequence"/>
</dbReference>